<feature type="region of interest" description="Disordered" evidence="1">
    <location>
        <begin position="130"/>
        <end position="191"/>
    </location>
</feature>
<comment type="caution">
    <text evidence="3">The sequence shown here is derived from an EMBL/GenBank/DDBJ whole genome shotgun (WGS) entry which is preliminary data.</text>
</comment>
<dbReference type="PANTHER" id="PTHR23101:SF25">
    <property type="entry name" value="GTPASE-ACTIVATING PROTEIN AND VPS9 DOMAIN-CONTAINING PROTEIN 1"/>
    <property type="match status" value="1"/>
</dbReference>
<feature type="non-terminal residue" evidence="3">
    <location>
        <position position="1"/>
    </location>
</feature>
<protein>
    <recommendedName>
        <fullName evidence="2">VPS9 domain-containing protein</fullName>
    </recommendedName>
</protein>
<dbReference type="Pfam" id="PF02204">
    <property type="entry name" value="VPS9"/>
    <property type="match status" value="1"/>
</dbReference>
<dbReference type="GO" id="GO:0016192">
    <property type="term" value="P:vesicle-mediated transport"/>
    <property type="evidence" value="ECO:0007669"/>
    <property type="project" value="InterPro"/>
</dbReference>
<proteinExistence type="predicted"/>
<organism evidence="3 4">
    <name type="scientific">Escallonia rubra</name>
    <dbReference type="NCBI Taxonomy" id="112253"/>
    <lineage>
        <taxon>Eukaryota</taxon>
        <taxon>Viridiplantae</taxon>
        <taxon>Streptophyta</taxon>
        <taxon>Embryophyta</taxon>
        <taxon>Tracheophyta</taxon>
        <taxon>Spermatophyta</taxon>
        <taxon>Magnoliopsida</taxon>
        <taxon>eudicotyledons</taxon>
        <taxon>Gunneridae</taxon>
        <taxon>Pentapetalae</taxon>
        <taxon>asterids</taxon>
        <taxon>campanulids</taxon>
        <taxon>Escalloniales</taxon>
        <taxon>Escalloniaceae</taxon>
        <taxon>Escallonia</taxon>
    </lineage>
</organism>
<dbReference type="GO" id="GO:0005085">
    <property type="term" value="F:guanyl-nucleotide exchange factor activity"/>
    <property type="evidence" value="ECO:0007669"/>
    <property type="project" value="InterPro"/>
</dbReference>
<accession>A0AA88S9J9</accession>
<dbReference type="PROSITE" id="PS51205">
    <property type="entry name" value="VPS9"/>
    <property type="match status" value="1"/>
</dbReference>
<dbReference type="InterPro" id="IPR037191">
    <property type="entry name" value="VPS9_dom_sf"/>
</dbReference>
<evidence type="ECO:0000313" key="4">
    <source>
        <dbReference type="Proteomes" id="UP001187471"/>
    </source>
</evidence>
<gene>
    <name evidence="3" type="ORF">RJ640_026038</name>
</gene>
<feature type="compositionally biased region" description="Basic and acidic residues" evidence="1">
    <location>
        <begin position="333"/>
        <end position="346"/>
    </location>
</feature>
<dbReference type="SUPFAM" id="SSF109993">
    <property type="entry name" value="VPS9 domain"/>
    <property type="match status" value="1"/>
</dbReference>
<dbReference type="EMBL" id="JAVXUO010000167">
    <property type="protein sequence ID" value="KAK2994841.1"/>
    <property type="molecule type" value="Genomic_DNA"/>
</dbReference>
<evidence type="ECO:0000259" key="2">
    <source>
        <dbReference type="PROSITE" id="PS51205"/>
    </source>
</evidence>
<dbReference type="Gene3D" id="1.20.1050.80">
    <property type="entry name" value="VPS9 domain"/>
    <property type="match status" value="1"/>
</dbReference>
<keyword evidence="4" id="KW-1185">Reference proteome</keyword>
<feature type="compositionally biased region" description="Polar residues" evidence="1">
    <location>
        <begin position="163"/>
        <end position="184"/>
    </location>
</feature>
<name>A0AA88S9J9_9ASTE</name>
<dbReference type="SMART" id="SM00167">
    <property type="entry name" value="VPS9"/>
    <property type="match status" value="1"/>
</dbReference>
<dbReference type="GO" id="GO:0005829">
    <property type="term" value="C:cytosol"/>
    <property type="evidence" value="ECO:0007669"/>
    <property type="project" value="TreeGrafter"/>
</dbReference>
<dbReference type="AlphaFoldDB" id="A0AA88S9J9"/>
<dbReference type="GO" id="GO:0030139">
    <property type="term" value="C:endocytic vesicle"/>
    <property type="evidence" value="ECO:0007669"/>
    <property type="project" value="TreeGrafter"/>
</dbReference>
<dbReference type="GO" id="GO:0031267">
    <property type="term" value="F:small GTPase binding"/>
    <property type="evidence" value="ECO:0007669"/>
    <property type="project" value="TreeGrafter"/>
</dbReference>
<evidence type="ECO:0000313" key="3">
    <source>
        <dbReference type="EMBL" id="KAK2994841.1"/>
    </source>
</evidence>
<dbReference type="PANTHER" id="PTHR23101">
    <property type="entry name" value="RAB GDP/GTP EXCHANGE FACTOR"/>
    <property type="match status" value="1"/>
</dbReference>
<feature type="compositionally biased region" description="Basic and acidic residues" evidence="1">
    <location>
        <begin position="148"/>
        <end position="157"/>
    </location>
</feature>
<dbReference type="InterPro" id="IPR003123">
    <property type="entry name" value="VPS9"/>
</dbReference>
<sequence>LAQKELQKMNSYKAPRDKLACILSCCKVINNFLLSASISSNENPPGADEFLPVLIYVTIKANPQQLHSNLLYIQRYRRQSRLVAEAAYFFTNMLSAEAFIRNIDAKALSMDEMEYEKNMESAQALLSGLSMDSDDMPSQSHQSVRHLPRSELGEPRQEAFNPNKHQGSASQLQFPPQSFETKSGSEGLHAKDRVPLGKVPSISDLEDQGGFMLMKEEKVSQVFRDFPYLYSQSGDLTISDVDDLLNKYKQLVLKYVCLSNGVGAAAPSPPVSISQSRAEQFAVTEKETKASRAVTSNKATDRDINLKDYVTDAVFFVEENIESKLAQGSDSNVRNDQRECLDQALG</sequence>
<dbReference type="Proteomes" id="UP001187471">
    <property type="component" value="Unassembled WGS sequence"/>
</dbReference>
<evidence type="ECO:0000256" key="1">
    <source>
        <dbReference type="SAM" id="MobiDB-lite"/>
    </source>
</evidence>
<reference evidence="3" key="1">
    <citation type="submission" date="2022-12" db="EMBL/GenBank/DDBJ databases">
        <title>Draft genome assemblies for two species of Escallonia (Escalloniales).</title>
        <authorList>
            <person name="Chanderbali A."/>
            <person name="Dervinis C."/>
            <person name="Anghel I."/>
            <person name="Soltis D."/>
            <person name="Soltis P."/>
            <person name="Zapata F."/>
        </authorList>
    </citation>
    <scope>NUCLEOTIDE SEQUENCE</scope>
    <source>
        <strain evidence="3">UCBG92.1500</strain>
        <tissue evidence="3">Leaf</tissue>
    </source>
</reference>
<dbReference type="InterPro" id="IPR045046">
    <property type="entry name" value="Vps9-like"/>
</dbReference>
<feature type="domain" description="VPS9" evidence="2">
    <location>
        <begin position="1"/>
        <end position="109"/>
    </location>
</feature>
<feature type="region of interest" description="Disordered" evidence="1">
    <location>
        <begin position="327"/>
        <end position="346"/>
    </location>
</feature>